<keyword evidence="3" id="KW-1185">Reference proteome</keyword>
<proteinExistence type="predicted"/>
<dbReference type="InterPro" id="IPR013752">
    <property type="entry name" value="KPA_reductase"/>
</dbReference>
<protein>
    <submittedName>
        <fullName evidence="2">Oxidoreductase</fullName>
    </submittedName>
</protein>
<dbReference type="Pfam" id="PF08546">
    <property type="entry name" value="ApbA_C"/>
    <property type="match status" value="1"/>
</dbReference>
<organism evidence="2 3">
    <name type="scientific">Acidiferrimicrobium australe</name>
    <dbReference type="NCBI Taxonomy" id="2664430"/>
    <lineage>
        <taxon>Bacteria</taxon>
        <taxon>Bacillati</taxon>
        <taxon>Actinomycetota</taxon>
        <taxon>Acidimicrobiia</taxon>
        <taxon>Acidimicrobiales</taxon>
        <taxon>Acidimicrobiaceae</taxon>
        <taxon>Acidiferrimicrobium</taxon>
    </lineage>
</organism>
<feature type="non-terminal residue" evidence="2">
    <location>
        <position position="1"/>
    </location>
</feature>
<gene>
    <name evidence="2" type="ORF">GHK86_19705</name>
</gene>
<name>A0ABW9QZ95_9ACTN</name>
<dbReference type="Proteomes" id="UP000437736">
    <property type="component" value="Unassembled WGS sequence"/>
</dbReference>
<evidence type="ECO:0000313" key="2">
    <source>
        <dbReference type="EMBL" id="MST34940.1"/>
    </source>
</evidence>
<dbReference type="InterPro" id="IPR008927">
    <property type="entry name" value="6-PGluconate_DH-like_C_sf"/>
</dbReference>
<dbReference type="InterPro" id="IPR013328">
    <property type="entry name" value="6PGD_dom2"/>
</dbReference>
<evidence type="ECO:0000259" key="1">
    <source>
        <dbReference type="Pfam" id="PF08546"/>
    </source>
</evidence>
<dbReference type="EMBL" id="WJHE01001316">
    <property type="protein sequence ID" value="MST34940.1"/>
    <property type="molecule type" value="Genomic_DNA"/>
</dbReference>
<reference evidence="2 3" key="1">
    <citation type="submission" date="2019-11" db="EMBL/GenBank/DDBJ databases">
        <title>Acidiferrimicrobium australis gen. nov., sp. nov., an acidophilic and obligately heterotrophic, member of the Actinobacteria that catalyses dissimilatory oxido- reduction of iron isolated from metal-rich acidic water in Chile.</title>
        <authorList>
            <person name="Gonzalez D."/>
            <person name="Huber K."/>
            <person name="Hedrich S."/>
            <person name="Rojas-Villalobos C."/>
            <person name="Quatrini R."/>
            <person name="Dinamarca M.A."/>
            <person name="Schwarz A."/>
            <person name="Canales C."/>
            <person name="Nancucheo I."/>
        </authorList>
    </citation>
    <scope>NUCLEOTIDE SEQUENCE [LARGE SCALE GENOMIC DNA]</scope>
    <source>
        <strain evidence="2 3">USS-CCA1</strain>
    </source>
</reference>
<dbReference type="PANTHER" id="PTHR21708">
    <property type="entry name" value="PROBABLE 2-DEHYDROPANTOATE 2-REDUCTASE"/>
    <property type="match status" value="1"/>
</dbReference>
<feature type="domain" description="Ketopantoate reductase C-terminal" evidence="1">
    <location>
        <begin position="42"/>
        <end position="163"/>
    </location>
</feature>
<dbReference type="InterPro" id="IPR051402">
    <property type="entry name" value="KPR-Related"/>
</dbReference>
<comment type="caution">
    <text evidence="2">The sequence shown here is derived from an EMBL/GenBank/DDBJ whole genome shotgun (WGS) entry which is preliminary data.</text>
</comment>
<sequence length="171" mass="18397">VVRLVEGDRFPLGELDGERTPRARQIAELFTGAGFKSRVVADIRAQIWIKALGNVAMNPISTLTRAALDEITGFEPTRGLAAQMMGEASAVADELGLRVRMSVEKRLAGIDEVGAHKTSMLQDLEAGRPLEIEPIIGSVVEIGRLTGTAMPATEAVYALLSLLERHRATGH</sequence>
<accession>A0ABW9QZ95</accession>
<dbReference type="PANTHER" id="PTHR21708:SF45">
    <property type="entry name" value="2-DEHYDROPANTOATE 2-REDUCTASE"/>
    <property type="match status" value="1"/>
</dbReference>
<evidence type="ECO:0000313" key="3">
    <source>
        <dbReference type="Proteomes" id="UP000437736"/>
    </source>
</evidence>
<dbReference type="Gene3D" id="1.10.1040.10">
    <property type="entry name" value="N-(1-d-carboxylethyl)-l-norvaline Dehydrogenase, domain 2"/>
    <property type="match status" value="1"/>
</dbReference>
<dbReference type="SUPFAM" id="SSF48179">
    <property type="entry name" value="6-phosphogluconate dehydrogenase C-terminal domain-like"/>
    <property type="match status" value="1"/>
</dbReference>